<organism evidence="1 2">
    <name type="scientific">Streptomyces alboflavus</name>
    <dbReference type="NCBI Taxonomy" id="67267"/>
    <lineage>
        <taxon>Bacteria</taxon>
        <taxon>Bacillati</taxon>
        <taxon>Actinomycetota</taxon>
        <taxon>Actinomycetes</taxon>
        <taxon>Kitasatosporales</taxon>
        <taxon>Streptomycetaceae</taxon>
        <taxon>Streptomyces</taxon>
    </lineage>
</organism>
<accession>A0A1Z1WM04</accession>
<reference evidence="1 2" key="1">
    <citation type="submission" date="2017-05" db="EMBL/GenBank/DDBJ databases">
        <title>Streptomyces alboflavus Genome sequencing and assembly.</title>
        <authorList>
            <person name="Wang Y."/>
            <person name="Du B."/>
            <person name="Ding Y."/>
            <person name="Liu H."/>
            <person name="Hou Q."/>
            <person name="Liu K."/>
            <person name="Wang C."/>
            <person name="Yao L."/>
        </authorList>
    </citation>
    <scope>NUCLEOTIDE SEQUENCE [LARGE SCALE GENOMIC DNA]</scope>
    <source>
        <strain evidence="1 2">MDJK44</strain>
    </source>
</reference>
<dbReference type="RefSeq" id="WP_203348137.1">
    <property type="nucleotide sequence ID" value="NZ_CP021748.1"/>
</dbReference>
<name>A0A1Z1WM04_9ACTN</name>
<gene>
    <name evidence="1" type="ORF">SMD44_06946</name>
</gene>
<evidence type="ECO:0000313" key="1">
    <source>
        <dbReference type="EMBL" id="ARX87465.1"/>
    </source>
</evidence>
<dbReference type="Proteomes" id="UP000195880">
    <property type="component" value="Chromosome"/>
</dbReference>
<proteinExistence type="predicted"/>
<evidence type="ECO:0000313" key="2">
    <source>
        <dbReference type="Proteomes" id="UP000195880"/>
    </source>
</evidence>
<keyword evidence="2" id="KW-1185">Reference proteome</keyword>
<protein>
    <submittedName>
        <fullName evidence="1">Uncharacterized protein</fullName>
    </submittedName>
</protein>
<dbReference type="EMBL" id="CP021748">
    <property type="protein sequence ID" value="ARX87465.1"/>
    <property type="molecule type" value="Genomic_DNA"/>
</dbReference>
<dbReference type="AlphaFoldDB" id="A0A1Z1WM04"/>
<dbReference type="KEGG" id="salf:SMD44_06946"/>
<sequence>MPLENHRRGNGRAYESLNVTDEGAGTAGRLIAQALEATRFARAAVEELAAARRTIQAAAHAPRFEGALLNATSARRLLANDRALLDDNPHAFLLCHYKREQALCRRDGVRETPRLDQCVPGCGNIVRTDHHAVGLRDRAALLDHQSTHTPQPVGERLRRHADRLRTLADAHDHNRITLKDMP</sequence>